<organism evidence="3 4">
    <name type="scientific">Vibrio superstes NBRC 103154</name>
    <dbReference type="NCBI Taxonomy" id="1219062"/>
    <lineage>
        <taxon>Bacteria</taxon>
        <taxon>Pseudomonadati</taxon>
        <taxon>Pseudomonadota</taxon>
        <taxon>Gammaproteobacteria</taxon>
        <taxon>Vibrionales</taxon>
        <taxon>Vibrionaceae</taxon>
        <taxon>Vibrio</taxon>
    </lineage>
</organism>
<dbReference type="SMART" id="SM00422">
    <property type="entry name" value="HTH_MERR"/>
    <property type="match status" value="1"/>
</dbReference>
<dbReference type="InterPro" id="IPR009061">
    <property type="entry name" value="DNA-bd_dom_put_sf"/>
</dbReference>
<keyword evidence="4" id="KW-1185">Reference proteome</keyword>
<dbReference type="Pfam" id="PF13411">
    <property type="entry name" value="MerR_1"/>
    <property type="match status" value="1"/>
</dbReference>
<feature type="domain" description="HTH merR-type" evidence="2">
    <location>
        <begin position="1"/>
        <end position="70"/>
    </location>
</feature>
<dbReference type="EMBL" id="BJXK01000004">
    <property type="protein sequence ID" value="GEM79098.1"/>
    <property type="molecule type" value="Genomic_DNA"/>
</dbReference>
<dbReference type="OrthoDB" id="9802039at2"/>
<dbReference type="PROSITE" id="PS50937">
    <property type="entry name" value="HTH_MERR_2"/>
    <property type="match status" value="1"/>
</dbReference>
<evidence type="ECO:0000313" key="4">
    <source>
        <dbReference type="Proteomes" id="UP000321113"/>
    </source>
</evidence>
<dbReference type="PANTHER" id="PTHR30204:SF90">
    <property type="entry name" value="HTH-TYPE TRANSCRIPTIONAL ACTIVATOR MTA"/>
    <property type="match status" value="1"/>
</dbReference>
<dbReference type="RefSeq" id="WP_119008480.1">
    <property type="nucleotide sequence ID" value="NZ_BJXK01000004.1"/>
</dbReference>
<keyword evidence="1" id="KW-0238">DNA-binding</keyword>
<name>A0A511QP35_9VIBR</name>
<dbReference type="SUPFAM" id="SSF46955">
    <property type="entry name" value="Putative DNA-binding domain"/>
    <property type="match status" value="1"/>
</dbReference>
<protein>
    <submittedName>
        <fullName evidence="3">MerR family transcriptional regulator</fullName>
    </submittedName>
</protein>
<evidence type="ECO:0000313" key="3">
    <source>
        <dbReference type="EMBL" id="GEM79098.1"/>
    </source>
</evidence>
<dbReference type="InterPro" id="IPR047057">
    <property type="entry name" value="MerR_fam"/>
</dbReference>
<dbReference type="Proteomes" id="UP000321113">
    <property type="component" value="Unassembled WGS sequence"/>
</dbReference>
<comment type="caution">
    <text evidence="3">The sequence shown here is derived from an EMBL/GenBank/DDBJ whole genome shotgun (WGS) entry which is preliminary data.</text>
</comment>
<accession>A0A511QP35</accession>
<evidence type="ECO:0000259" key="2">
    <source>
        <dbReference type="PROSITE" id="PS50937"/>
    </source>
</evidence>
<gene>
    <name evidence="3" type="ORF">VSU01S_13430</name>
</gene>
<sequence length="180" mass="21020">MLTVTGLAKQCNVSRTTVLYYERMKLLTPAHRSENGYRWYGDEEKQRLQSILSYRAFGLPVSEIATLLETNNKSTQQHALQEQFKVIEREIEGLRQQQKAIVMLLEEPSLIEDNQLTKERWVMIMEQAGFDEQDMQNWHVQFEQREPSAHQAFLESLNITSEEICKIRSDAKTALNNKLS</sequence>
<proteinExistence type="predicted"/>
<dbReference type="PANTHER" id="PTHR30204">
    <property type="entry name" value="REDOX-CYCLING DRUG-SENSING TRANSCRIPTIONAL ACTIVATOR SOXR"/>
    <property type="match status" value="1"/>
</dbReference>
<dbReference type="GO" id="GO:0003677">
    <property type="term" value="F:DNA binding"/>
    <property type="evidence" value="ECO:0007669"/>
    <property type="project" value="UniProtKB-KW"/>
</dbReference>
<reference evidence="3 4" key="1">
    <citation type="submission" date="2019-07" db="EMBL/GenBank/DDBJ databases">
        <title>Whole genome shotgun sequence of Vibrio superstes NBRC 103154.</title>
        <authorList>
            <person name="Hosoyama A."/>
            <person name="Uohara A."/>
            <person name="Ohji S."/>
            <person name="Ichikawa N."/>
        </authorList>
    </citation>
    <scope>NUCLEOTIDE SEQUENCE [LARGE SCALE GENOMIC DNA]</scope>
    <source>
        <strain evidence="3 4">NBRC 103154</strain>
    </source>
</reference>
<dbReference type="Gene3D" id="1.10.1660.10">
    <property type="match status" value="1"/>
</dbReference>
<dbReference type="AlphaFoldDB" id="A0A511QP35"/>
<dbReference type="GO" id="GO:0003700">
    <property type="term" value="F:DNA-binding transcription factor activity"/>
    <property type="evidence" value="ECO:0007669"/>
    <property type="project" value="InterPro"/>
</dbReference>
<dbReference type="InterPro" id="IPR000551">
    <property type="entry name" value="MerR-type_HTH_dom"/>
</dbReference>
<evidence type="ECO:0000256" key="1">
    <source>
        <dbReference type="ARBA" id="ARBA00023125"/>
    </source>
</evidence>